<sequence>MRLARTAAIAMRRDISPADDFLRTFGPLTVAMKRAENAMVNDHPDLVLRMSQTILTGALAPTSILFCPRQRPCRQRSRSPRPAL</sequence>
<name>A0A7W8Z9T3_9ACTN</name>
<comment type="caution">
    <text evidence="1">The sequence shown here is derived from an EMBL/GenBank/DDBJ whole genome shotgun (WGS) entry which is preliminary data.</text>
</comment>
<accession>A0A7W8Z9T3</accession>
<evidence type="ECO:0000313" key="2">
    <source>
        <dbReference type="Proteomes" id="UP000588112"/>
    </source>
</evidence>
<dbReference type="Proteomes" id="UP000588112">
    <property type="component" value="Unassembled WGS sequence"/>
</dbReference>
<evidence type="ECO:0000313" key="1">
    <source>
        <dbReference type="EMBL" id="MBB5630091.1"/>
    </source>
</evidence>
<gene>
    <name evidence="1" type="ORF">BJ981_005855</name>
</gene>
<dbReference type="AlphaFoldDB" id="A0A7W8Z9T3"/>
<proteinExistence type="predicted"/>
<protein>
    <submittedName>
        <fullName evidence="1">Uncharacterized protein</fullName>
    </submittedName>
</protein>
<dbReference type="EMBL" id="JACHBR010000002">
    <property type="protein sequence ID" value="MBB5630091.1"/>
    <property type="molecule type" value="Genomic_DNA"/>
</dbReference>
<keyword evidence="2" id="KW-1185">Reference proteome</keyword>
<organism evidence="1 2">
    <name type="scientific">Sphaerisporangium krabiense</name>
    <dbReference type="NCBI Taxonomy" id="763782"/>
    <lineage>
        <taxon>Bacteria</taxon>
        <taxon>Bacillati</taxon>
        <taxon>Actinomycetota</taxon>
        <taxon>Actinomycetes</taxon>
        <taxon>Streptosporangiales</taxon>
        <taxon>Streptosporangiaceae</taxon>
        <taxon>Sphaerisporangium</taxon>
    </lineage>
</organism>
<reference evidence="1 2" key="1">
    <citation type="submission" date="2020-08" db="EMBL/GenBank/DDBJ databases">
        <title>Sequencing the genomes of 1000 actinobacteria strains.</title>
        <authorList>
            <person name="Klenk H.-P."/>
        </authorList>
    </citation>
    <scope>NUCLEOTIDE SEQUENCE [LARGE SCALE GENOMIC DNA]</scope>
    <source>
        <strain evidence="1 2">DSM 45790</strain>
    </source>
</reference>